<dbReference type="PROSITE" id="PS00908">
    <property type="entry name" value="MR_MLE_1"/>
    <property type="match status" value="1"/>
</dbReference>
<sequence>MKIARITAIPLEASFASIFGGEGQVPEQFRIPAAHFRRIPRSGQFTTMVIIESDDGAVGYGECFGLPHPLAATALVNKVIAPAILGAEINDPYEMTLDVRSYFYAMGNTRGAAMEALSGVDIALWDLKARAAGLPLATLLGSGPGPVATYVSPIPFRNTAAETAAEARNYLGQGYTSFKLKVGRGVETDLMHIEATREALGPSVPLYLDVNCAYDVVTAIALARELPQYDIGWLEEPINPDNPAALAEVRRASPVPIGAGENDFNMQSYEALVAADAVDFLQCNIGRAGGVSGLLAVGKLCTKAGIKLAPHGVGGCAAVAASVHACRAAESFHAYEANRLLNPLRDTMGVKPIELIDGALIASDRIGHGGEPDLERLEQYRLDRPALN</sequence>
<dbReference type="Pfam" id="PF02746">
    <property type="entry name" value="MR_MLE_N"/>
    <property type="match status" value="1"/>
</dbReference>
<keyword evidence="3" id="KW-0460">Magnesium</keyword>
<evidence type="ECO:0000256" key="1">
    <source>
        <dbReference type="ARBA" id="ARBA00001946"/>
    </source>
</evidence>
<dbReference type="GO" id="GO:0016853">
    <property type="term" value="F:isomerase activity"/>
    <property type="evidence" value="ECO:0007669"/>
    <property type="project" value="UniProtKB-KW"/>
</dbReference>
<dbReference type="SFLD" id="SFLDS00001">
    <property type="entry name" value="Enolase"/>
    <property type="match status" value="1"/>
</dbReference>
<dbReference type="PATRIC" id="fig|1121477.3.peg.3249"/>
<dbReference type="PANTHER" id="PTHR13794">
    <property type="entry name" value="ENOLASE SUPERFAMILY, MANDELATE RACEMASE"/>
    <property type="match status" value="1"/>
</dbReference>
<dbReference type="CDD" id="cd03316">
    <property type="entry name" value="MR_like"/>
    <property type="match status" value="1"/>
</dbReference>
<dbReference type="InterPro" id="IPR013342">
    <property type="entry name" value="Mandelate_racemase_C"/>
</dbReference>
<dbReference type="InterPro" id="IPR036849">
    <property type="entry name" value="Enolase-like_C_sf"/>
</dbReference>
<evidence type="ECO:0000313" key="5">
    <source>
        <dbReference type="EMBL" id="KKB84398.1"/>
    </source>
</evidence>
<dbReference type="GO" id="GO:0000287">
    <property type="term" value="F:magnesium ion binding"/>
    <property type="evidence" value="ECO:0007669"/>
    <property type="project" value="UniProtKB-ARBA"/>
</dbReference>
<dbReference type="SMART" id="SM00922">
    <property type="entry name" value="MR_MLE"/>
    <property type="match status" value="1"/>
</dbReference>
<organism evidence="5 7">
    <name type="scientific">Devosia limi DSM 17137</name>
    <dbReference type="NCBI Taxonomy" id="1121477"/>
    <lineage>
        <taxon>Bacteria</taxon>
        <taxon>Pseudomonadati</taxon>
        <taxon>Pseudomonadota</taxon>
        <taxon>Alphaproteobacteria</taxon>
        <taxon>Hyphomicrobiales</taxon>
        <taxon>Devosiaceae</taxon>
        <taxon>Devosia</taxon>
    </lineage>
</organism>
<dbReference type="SUPFAM" id="SSF51604">
    <property type="entry name" value="Enolase C-terminal domain-like"/>
    <property type="match status" value="1"/>
</dbReference>
<evidence type="ECO:0000256" key="2">
    <source>
        <dbReference type="ARBA" id="ARBA00022723"/>
    </source>
</evidence>
<evidence type="ECO:0000313" key="8">
    <source>
        <dbReference type="Proteomes" id="UP000184533"/>
    </source>
</evidence>
<dbReference type="EMBL" id="FQVC01000010">
    <property type="protein sequence ID" value="SHF61447.1"/>
    <property type="molecule type" value="Genomic_DNA"/>
</dbReference>
<keyword evidence="2" id="KW-0479">Metal-binding</keyword>
<dbReference type="GO" id="GO:0016052">
    <property type="term" value="P:carbohydrate catabolic process"/>
    <property type="evidence" value="ECO:0007669"/>
    <property type="project" value="TreeGrafter"/>
</dbReference>
<dbReference type="InterPro" id="IPR013341">
    <property type="entry name" value="Mandelate_racemase_N_dom"/>
</dbReference>
<dbReference type="OrthoDB" id="9802699at2"/>
<name>A0A0F5LPY9_9HYPH</name>
<dbReference type="AlphaFoldDB" id="A0A0F5LPY9"/>
<dbReference type="PROSITE" id="PS00909">
    <property type="entry name" value="MR_MLE_2"/>
    <property type="match status" value="1"/>
</dbReference>
<proteinExistence type="predicted"/>
<evidence type="ECO:0000256" key="3">
    <source>
        <dbReference type="ARBA" id="ARBA00022842"/>
    </source>
</evidence>
<dbReference type="EMBL" id="LAJF01000076">
    <property type="protein sequence ID" value="KKB84398.1"/>
    <property type="molecule type" value="Genomic_DNA"/>
</dbReference>
<accession>A0A0F5LPY9</accession>
<feature type="domain" description="Mandelate racemase/muconate lactonizing enzyme C-terminal" evidence="4">
    <location>
        <begin position="160"/>
        <end position="256"/>
    </location>
</feature>
<evidence type="ECO:0000259" key="4">
    <source>
        <dbReference type="SMART" id="SM00922"/>
    </source>
</evidence>
<evidence type="ECO:0000313" key="7">
    <source>
        <dbReference type="Proteomes" id="UP000033608"/>
    </source>
</evidence>
<dbReference type="Proteomes" id="UP000184533">
    <property type="component" value="Unassembled WGS sequence"/>
</dbReference>
<gene>
    <name evidence="6" type="ORF">SAMN02745223_03117</name>
    <name evidence="5" type="ORF">VW29_10595</name>
</gene>
<dbReference type="InterPro" id="IPR046945">
    <property type="entry name" value="RHMD-like"/>
</dbReference>
<comment type="cofactor">
    <cofactor evidence="1">
        <name>Mg(2+)</name>
        <dbReference type="ChEBI" id="CHEBI:18420"/>
    </cofactor>
</comment>
<dbReference type="Proteomes" id="UP000033608">
    <property type="component" value="Unassembled WGS sequence"/>
</dbReference>
<reference evidence="5 7" key="1">
    <citation type="submission" date="2015-03" db="EMBL/GenBank/DDBJ databases">
        <authorList>
            <person name="Hassan Y.I."/>
            <person name="Lepp D."/>
            <person name="Zhou T."/>
        </authorList>
    </citation>
    <scope>NUCLEOTIDE SEQUENCE [LARGE SCALE GENOMIC DNA]</scope>
    <source>
        <strain evidence="5 7">DSM 17137</strain>
    </source>
</reference>
<dbReference type="RefSeq" id="WP_046135281.1">
    <property type="nucleotide sequence ID" value="NZ_FQVC01000010.1"/>
</dbReference>
<dbReference type="InterPro" id="IPR029017">
    <property type="entry name" value="Enolase-like_N"/>
</dbReference>
<protein>
    <submittedName>
        <fullName evidence="6">D-galactarolactone cycloisomerase</fullName>
    </submittedName>
</protein>
<keyword evidence="6" id="KW-0413">Isomerase</keyword>
<dbReference type="Gene3D" id="3.30.390.10">
    <property type="entry name" value="Enolase-like, N-terminal domain"/>
    <property type="match status" value="1"/>
</dbReference>
<dbReference type="STRING" id="1121477.SAMN02745223_03117"/>
<dbReference type="PANTHER" id="PTHR13794:SF58">
    <property type="entry name" value="MITOCHONDRIAL ENOLASE SUPERFAMILY MEMBER 1"/>
    <property type="match status" value="1"/>
</dbReference>
<dbReference type="InterPro" id="IPR018110">
    <property type="entry name" value="Mandel_Rmase/mucon_lact_enz_CS"/>
</dbReference>
<dbReference type="GO" id="GO:0016836">
    <property type="term" value="F:hydro-lyase activity"/>
    <property type="evidence" value="ECO:0007669"/>
    <property type="project" value="TreeGrafter"/>
</dbReference>
<dbReference type="GO" id="GO:0009063">
    <property type="term" value="P:amino acid catabolic process"/>
    <property type="evidence" value="ECO:0007669"/>
    <property type="project" value="InterPro"/>
</dbReference>
<dbReference type="Gene3D" id="3.20.20.120">
    <property type="entry name" value="Enolase-like C-terminal domain"/>
    <property type="match status" value="1"/>
</dbReference>
<dbReference type="Pfam" id="PF13378">
    <property type="entry name" value="MR_MLE_C"/>
    <property type="match status" value="1"/>
</dbReference>
<dbReference type="InterPro" id="IPR029065">
    <property type="entry name" value="Enolase_C-like"/>
</dbReference>
<evidence type="ECO:0000313" key="6">
    <source>
        <dbReference type="EMBL" id="SHF61447.1"/>
    </source>
</evidence>
<dbReference type="SUPFAM" id="SSF54826">
    <property type="entry name" value="Enolase N-terminal domain-like"/>
    <property type="match status" value="1"/>
</dbReference>
<keyword evidence="7" id="KW-1185">Reference proteome</keyword>
<reference evidence="6 8" key="2">
    <citation type="submission" date="2016-11" db="EMBL/GenBank/DDBJ databases">
        <authorList>
            <person name="Jaros S."/>
            <person name="Januszkiewicz K."/>
            <person name="Wedrychowicz H."/>
        </authorList>
    </citation>
    <scope>NUCLEOTIDE SEQUENCE [LARGE SCALE GENOMIC DNA]</scope>
    <source>
        <strain evidence="6 8">DSM 17137</strain>
    </source>
</reference>